<evidence type="ECO:0000313" key="3">
    <source>
        <dbReference type="EMBL" id="MDE50660.1"/>
    </source>
</evidence>
<reference evidence="3" key="1">
    <citation type="submission" date="2018-10" db="EMBL/GenBank/DDBJ databases">
        <title>Transcriptome assembly of Aceria tosichella (Wheat curl mite) Type 2.</title>
        <authorList>
            <person name="Scully E.D."/>
            <person name="Geib S.M."/>
            <person name="Palmer N.A."/>
            <person name="Gupta A.K."/>
            <person name="Sarath G."/>
            <person name="Tatineni S."/>
        </authorList>
    </citation>
    <scope>NUCLEOTIDE SEQUENCE</scope>
    <source>
        <strain evidence="3">LincolnNE</strain>
    </source>
</reference>
<dbReference type="Gene3D" id="1.10.1170.10">
    <property type="entry name" value="Inhibitor Of Apoptosis Protein (2mihbC-IAP-1), Chain A"/>
    <property type="match status" value="1"/>
</dbReference>
<name>A0A6G1SL78_9ACAR</name>
<keyword evidence="2" id="KW-0862">Zinc</keyword>
<dbReference type="AlphaFoldDB" id="A0A6G1SL78"/>
<evidence type="ECO:0000256" key="1">
    <source>
        <dbReference type="ARBA" id="ARBA00022723"/>
    </source>
</evidence>
<accession>A0A6G1SL78</accession>
<dbReference type="GO" id="GO:0046872">
    <property type="term" value="F:metal ion binding"/>
    <property type="evidence" value="ECO:0007669"/>
    <property type="project" value="UniProtKB-KW"/>
</dbReference>
<keyword evidence="1" id="KW-0479">Metal-binding</keyword>
<proteinExistence type="predicted"/>
<dbReference type="EMBL" id="GGYP01005889">
    <property type="protein sequence ID" value="MDE50660.1"/>
    <property type="molecule type" value="Transcribed_RNA"/>
</dbReference>
<evidence type="ECO:0000256" key="2">
    <source>
        <dbReference type="ARBA" id="ARBA00022833"/>
    </source>
</evidence>
<dbReference type="InterPro" id="IPR051190">
    <property type="entry name" value="Baculoviral_IAP"/>
</dbReference>
<dbReference type="SUPFAM" id="SSF57924">
    <property type="entry name" value="Inhibitor of apoptosis (IAP) repeat"/>
    <property type="match status" value="1"/>
</dbReference>
<dbReference type="PROSITE" id="PS50143">
    <property type="entry name" value="BIR_REPEAT_2"/>
    <property type="match status" value="1"/>
</dbReference>
<sequence>MLANHNLEADRLRTFDGDWPHADDTICSKKQMAKAGFYYTGKRDCVKCFVCQVKLEGWDPQEDEPWRKHAEVAPSCEFAKMSEEEGKLTLQQWLDVFSSQAIHKLELKLNQIQQM</sequence>
<dbReference type="PANTHER" id="PTHR46771:SF5">
    <property type="entry name" value="DETERIN"/>
    <property type="match status" value="1"/>
</dbReference>
<dbReference type="SMART" id="SM00238">
    <property type="entry name" value="BIR"/>
    <property type="match status" value="1"/>
</dbReference>
<protein>
    <submittedName>
        <fullName evidence="3">Baculoviral IAP repeat-containing protein 5.2-A</fullName>
    </submittedName>
</protein>
<gene>
    <name evidence="3" type="primary">birc5.2-a</name>
    <name evidence="3" type="ORF">g.19966</name>
</gene>
<dbReference type="InterPro" id="IPR001370">
    <property type="entry name" value="BIR_rpt"/>
</dbReference>
<organism evidence="3">
    <name type="scientific">Aceria tosichella</name>
    <name type="common">wheat curl mite</name>
    <dbReference type="NCBI Taxonomy" id="561515"/>
    <lineage>
        <taxon>Eukaryota</taxon>
        <taxon>Metazoa</taxon>
        <taxon>Ecdysozoa</taxon>
        <taxon>Arthropoda</taxon>
        <taxon>Chelicerata</taxon>
        <taxon>Arachnida</taxon>
        <taxon>Acari</taxon>
        <taxon>Acariformes</taxon>
        <taxon>Trombidiformes</taxon>
        <taxon>Prostigmata</taxon>
        <taxon>Eupodina</taxon>
        <taxon>Eriophyoidea</taxon>
        <taxon>Eriophyidae</taxon>
        <taxon>Eriophyinae</taxon>
        <taxon>Aceriini</taxon>
        <taxon>Aceria</taxon>
    </lineage>
</organism>
<dbReference type="CDD" id="cd00022">
    <property type="entry name" value="BIR"/>
    <property type="match status" value="1"/>
</dbReference>
<dbReference type="PANTHER" id="PTHR46771">
    <property type="entry name" value="DETERIN"/>
    <property type="match status" value="1"/>
</dbReference>
<dbReference type="Pfam" id="PF00653">
    <property type="entry name" value="BIR"/>
    <property type="match status" value="1"/>
</dbReference>